<dbReference type="SUPFAM" id="SSF52172">
    <property type="entry name" value="CheY-like"/>
    <property type="match status" value="1"/>
</dbReference>
<dbReference type="EMBL" id="SMTL01000001">
    <property type="protein sequence ID" value="TDK39530.1"/>
    <property type="molecule type" value="Genomic_DNA"/>
</dbReference>
<accession>A0A4V3APY0</accession>
<dbReference type="AlphaFoldDB" id="A0A4V3APY0"/>
<dbReference type="RefSeq" id="WP_133314975.1">
    <property type="nucleotide sequence ID" value="NZ_SMTL01000001.1"/>
</dbReference>
<proteinExistence type="predicted"/>
<dbReference type="Gene3D" id="3.40.50.2300">
    <property type="match status" value="1"/>
</dbReference>
<dbReference type="OrthoDB" id="8366847at2"/>
<dbReference type="InterPro" id="IPR011006">
    <property type="entry name" value="CheY-like_superfamily"/>
</dbReference>
<evidence type="ECO:0000313" key="1">
    <source>
        <dbReference type="EMBL" id="TDK39530.1"/>
    </source>
</evidence>
<protein>
    <recommendedName>
        <fullName evidence="3">Response regulatory domain-containing protein</fullName>
    </recommendedName>
</protein>
<name>A0A4V3APY0_9HYPH</name>
<evidence type="ECO:0008006" key="3">
    <source>
        <dbReference type="Google" id="ProtNLM"/>
    </source>
</evidence>
<evidence type="ECO:0000313" key="2">
    <source>
        <dbReference type="Proteomes" id="UP000295238"/>
    </source>
</evidence>
<gene>
    <name evidence="1" type="ORF">E2F50_05300</name>
</gene>
<comment type="caution">
    <text evidence="1">The sequence shown here is derived from an EMBL/GenBank/DDBJ whole genome shotgun (WGS) entry which is preliminary data.</text>
</comment>
<reference evidence="1 2" key="1">
    <citation type="submission" date="2019-03" db="EMBL/GenBank/DDBJ databases">
        <title>Rhizobium sp. nov., an bacterium isolated from biocrust in Mu Us Desert.</title>
        <authorList>
            <person name="Lixiong L."/>
        </authorList>
    </citation>
    <scope>NUCLEOTIDE SEQUENCE [LARGE SCALE GENOMIC DNA]</scope>
    <source>
        <strain evidence="1 2">SPY-1</strain>
    </source>
</reference>
<keyword evidence="2" id="KW-1185">Reference proteome</keyword>
<sequence length="120" mass="13338">MQILIVEPEYLIALEAERILQLFDGSEITIAMPREYLAVLKDRTFDIILIASKLLTTPEAEAALRSSHAGIAFSTLRREELNGIAGWPDVPVVWKPFDDAELLAAIENAARNRTAFSSNI</sequence>
<dbReference type="Proteomes" id="UP000295238">
    <property type="component" value="Unassembled WGS sequence"/>
</dbReference>
<organism evidence="1 2">
    <name type="scientific">Rhizobium deserti</name>
    <dbReference type="NCBI Taxonomy" id="2547961"/>
    <lineage>
        <taxon>Bacteria</taxon>
        <taxon>Pseudomonadati</taxon>
        <taxon>Pseudomonadota</taxon>
        <taxon>Alphaproteobacteria</taxon>
        <taxon>Hyphomicrobiales</taxon>
        <taxon>Rhizobiaceae</taxon>
        <taxon>Rhizobium/Agrobacterium group</taxon>
        <taxon>Rhizobium</taxon>
    </lineage>
</organism>